<evidence type="ECO:0000256" key="1">
    <source>
        <dbReference type="SAM" id="Phobius"/>
    </source>
</evidence>
<feature type="transmembrane region" description="Helical" evidence="1">
    <location>
        <begin position="416"/>
        <end position="435"/>
    </location>
</feature>
<feature type="transmembrane region" description="Helical" evidence="1">
    <location>
        <begin position="341"/>
        <end position="360"/>
    </location>
</feature>
<feature type="transmembrane region" description="Helical" evidence="1">
    <location>
        <begin position="165"/>
        <end position="184"/>
    </location>
</feature>
<feature type="transmembrane region" description="Helical" evidence="1">
    <location>
        <begin position="189"/>
        <end position="205"/>
    </location>
</feature>
<feature type="transmembrane region" description="Helical" evidence="1">
    <location>
        <begin position="141"/>
        <end position="159"/>
    </location>
</feature>
<dbReference type="Proteomes" id="UP001193081">
    <property type="component" value="Unassembled WGS sequence"/>
</dbReference>
<name>A0ABS4D7U2_9CHLR</name>
<gene>
    <name evidence="2" type="ORF">EYB53_007320</name>
</gene>
<keyword evidence="1" id="KW-1133">Transmembrane helix</keyword>
<accession>A0ABS4D7U2</accession>
<organism evidence="2 3">
    <name type="scientific">Candidatus Chloroploca mongolica</name>
    <dbReference type="NCBI Taxonomy" id="2528176"/>
    <lineage>
        <taxon>Bacteria</taxon>
        <taxon>Bacillati</taxon>
        <taxon>Chloroflexota</taxon>
        <taxon>Chloroflexia</taxon>
        <taxon>Chloroflexales</taxon>
        <taxon>Chloroflexineae</taxon>
        <taxon>Oscillochloridaceae</taxon>
        <taxon>Candidatus Chloroploca</taxon>
    </lineage>
</organism>
<feature type="transmembrane region" description="Helical" evidence="1">
    <location>
        <begin position="12"/>
        <end position="32"/>
    </location>
</feature>
<keyword evidence="1" id="KW-0812">Transmembrane</keyword>
<evidence type="ECO:0008006" key="4">
    <source>
        <dbReference type="Google" id="ProtNLM"/>
    </source>
</evidence>
<keyword evidence="1" id="KW-0472">Membrane</keyword>
<feature type="transmembrane region" description="Helical" evidence="1">
    <location>
        <begin position="239"/>
        <end position="257"/>
    </location>
</feature>
<proteinExistence type="predicted"/>
<comment type="caution">
    <text evidence="2">The sequence shown here is derived from an EMBL/GenBank/DDBJ whole genome shotgun (WGS) entry which is preliminary data.</text>
</comment>
<evidence type="ECO:0000313" key="3">
    <source>
        <dbReference type="Proteomes" id="UP001193081"/>
    </source>
</evidence>
<dbReference type="EMBL" id="SIJK02000009">
    <property type="protein sequence ID" value="MBP1465512.1"/>
    <property type="molecule type" value="Genomic_DNA"/>
</dbReference>
<feature type="transmembrane region" description="Helical" evidence="1">
    <location>
        <begin position="387"/>
        <end position="404"/>
    </location>
</feature>
<dbReference type="RefSeq" id="WP_135477550.1">
    <property type="nucleotide sequence ID" value="NZ_SIJK02000009.1"/>
</dbReference>
<sequence>MEVAPTRLRLRTHLGILAAYAVLALWLTWPAILSLPSHYFTAGNNLYFYIKTPDAPQNIWNFWWTGYAVQHGMNPFFTPLLYYPEGLQMVLQTINPVAVLTAVPVTLTLGPVAAYNVTAIVAIMLTGYAGFLLARAFAPGVLGPFVAGVLLTASPFHVAKLDSGQLNFVTMQWLVFAVVALIYLSRKTSWWFVPITALAFGAVLYTDWYWALVTVLFGVVWAVVSLIRAEHPLGVMMRYGLFGGLALLITLPLILMLRNELSDPNLPLDLWALYTQGYSADLLGLFFPSGRHPFWSMQAEQFLVEMAPYGMVEGSYTAAGWVLSALGLLGIFWYGRQHWRLVVVAVVAWLFAMGPILYILGNETGIPMPYQLLQALPGLSTARRPNLFGVLTIMVFTIFAALAVARMRERMRPRTFGIVLGVIGVLAFVELLPPIRTTMTMERAEVYAQIAAREPGVVVDLPIENNTNSRTLINQIVHRQPILRGYVARPPYYPTLLYSPLPEHLGRMLVLPEADIISLDANALAAMQCYYQLRYVVIEPALTREGSEDRARAVMARLGGNLTPWYDDGRFRAYELPLHQDRCAPFVFLGEGWHEFEQNETYQWRWSEGVAGFFLVNPTNEEATLTLTIQAKERSDGQQVELWAINGEKMLASFPLHREMRDYHFTIQVPAGMHEFELRTSVTPEEGTPRELGIAVYELRVE</sequence>
<evidence type="ECO:0000313" key="2">
    <source>
        <dbReference type="EMBL" id="MBP1465512.1"/>
    </source>
</evidence>
<keyword evidence="3" id="KW-1185">Reference proteome</keyword>
<feature type="transmembrane region" description="Helical" evidence="1">
    <location>
        <begin position="211"/>
        <end position="227"/>
    </location>
</feature>
<reference evidence="2 3" key="1">
    <citation type="submission" date="2021-03" db="EMBL/GenBank/DDBJ databases">
        <authorList>
            <person name="Grouzdev D.S."/>
        </authorList>
    </citation>
    <scope>NUCLEOTIDE SEQUENCE [LARGE SCALE GENOMIC DNA]</scope>
    <source>
        <strain evidence="2 3">M50-1</strain>
    </source>
</reference>
<protein>
    <recommendedName>
        <fullName evidence="4">Glycosyltransferase RgtA/B/C/D-like domain-containing protein</fullName>
    </recommendedName>
</protein>
<feature type="transmembrane region" description="Helical" evidence="1">
    <location>
        <begin position="316"/>
        <end position="334"/>
    </location>
</feature>